<accession>A0A0F0L854</accession>
<dbReference type="PATRIC" id="fig|82380.11.peg.3585"/>
<organism evidence="2 3">
    <name type="scientific">Microbacterium oxydans</name>
    <dbReference type="NCBI Taxonomy" id="82380"/>
    <lineage>
        <taxon>Bacteria</taxon>
        <taxon>Bacillati</taxon>
        <taxon>Actinomycetota</taxon>
        <taxon>Actinomycetes</taxon>
        <taxon>Micrococcales</taxon>
        <taxon>Microbacteriaceae</taxon>
        <taxon>Microbacterium</taxon>
    </lineage>
</organism>
<feature type="chain" id="PRO_5002445060" description="DUF333 domain-containing protein" evidence="1">
    <location>
        <begin position="30"/>
        <end position="75"/>
    </location>
</feature>
<sequence>MTKKRIMSVAAGAALVAGMALSAPLAAQAASGWAGAYIESSHCQADRRLYVQEGYSVGPCQNRPGLPGQWFRWSN</sequence>
<keyword evidence="1" id="KW-0732">Signal</keyword>
<feature type="signal peptide" evidence="1">
    <location>
        <begin position="1"/>
        <end position="29"/>
    </location>
</feature>
<evidence type="ECO:0008006" key="4">
    <source>
        <dbReference type="Google" id="ProtNLM"/>
    </source>
</evidence>
<protein>
    <recommendedName>
        <fullName evidence="4">DUF333 domain-containing protein</fullName>
    </recommendedName>
</protein>
<dbReference type="EMBL" id="JYIW01000026">
    <property type="protein sequence ID" value="KJL28485.1"/>
    <property type="molecule type" value="Genomic_DNA"/>
</dbReference>
<dbReference type="Proteomes" id="UP000033640">
    <property type="component" value="Unassembled WGS sequence"/>
</dbReference>
<comment type="caution">
    <text evidence="2">The sequence shown here is derived from an EMBL/GenBank/DDBJ whole genome shotgun (WGS) entry which is preliminary data.</text>
</comment>
<evidence type="ECO:0000313" key="3">
    <source>
        <dbReference type="Proteomes" id="UP000033640"/>
    </source>
</evidence>
<dbReference type="AlphaFoldDB" id="A0A0F0L854"/>
<evidence type="ECO:0000313" key="2">
    <source>
        <dbReference type="EMBL" id="KJL28485.1"/>
    </source>
</evidence>
<proteinExistence type="predicted"/>
<reference evidence="2 3" key="1">
    <citation type="submission" date="2015-02" db="EMBL/GenBank/DDBJ databases">
        <title>Draft genome sequences of ten Microbacterium spp. with emphasis on heavy metal contaminated environments.</title>
        <authorList>
            <person name="Corretto E."/>
        </authorList>
    </citation>
    <scope>NUCLEOTIDE SEQUENCE [LARGE SCALE GENOMIC DNA]</scope>
    <source>
        <strain evidence="2 3">BEL4b</strain>
    </source>
</reference>
<gene>
    <name evidence="2" type="ORF">RS83_03558</name>
</gene>
<name>A0A0F0L854_9MICO</name>
<evidence type="ECO:0000256" key="1">
    <source>
        <dbReference type="SAM" id="SignalP"/>
    </source>
</evidence>